<comment type="caution">
    <text evidence="10">The sequence shown here is derived from an EMBL/GenBank/DDBJ whole genome shotgun (WGS) entry which is preliminary data.</text>
</comment>
<evidence type="ECO:0000313" key="10">
    <source>
        <dbReference type="EMBL" id="TGZ63761.1"/>
    </source>
</evidence>
<keyword evidence="5" id="KW-0472">Membrane</keyword>
<feature type="coiled-coil region" evidence="7">
    <location>
        <begin position="2489"/>
        <end position="2554"/>
    </location>
</feature>
<dbReference type="PROSITE" id="PS00019">
    <property type="entry name" value="ACTININ_1"/>
    <property type="match status" value="1"/>
</dbReference>
<comment type="subcellular location">
    <subcellularLocation>
        <location evidence="1">Membrane</location>
    </subcellularLocation>
</comment>
<dbReference type="GO" id="GO:0008285">
    <property type="term" value="P:negative regulation of cell population proliferation"/>
    <property type="evidence" value="ECO:0007669"/>
    <property type="project" value="TreeGrafter"/>
</dbReference>
<proteinExistence type="predicted"/>
<dbReference type="GO" id="GO:0007097">
    <property type="term" value="P:nuclear migration"/>
    <property type="evidence" value="ECO:0007669"/>
    <property type="project" value="TreeGrafter"/>
</dbReference>
<feature type="coiled-coil region" evidence="7">
    <location>
        <begin position="1962"/>
        <end position="1989"/>
    </location>
</feature>
<dbReference type="Proteomes" id="UP000308267">
    <property type="component" value="Unassembled WGS sequence"/>
</dbReference>
<dbReference type="PROSITE" id="PS50021">
    <property type="entry name" value="CH"/>
    <property type="match status" value="2"/>
</dbReference>
<dbReference type="GO" id="GO:0005640">
    <property type="term" value="C:nuclear outer membrane"/>
    <property type="evidence" value="ECO:0007669"/>
    <property type="project" value="TreeGrafter"/>
</dbReference>
<keyword evidence="4" id="KW-1133">Transmembrane helix</keyword>
<dbReference type="GO" id="GO:0051015">
    <property type="term" value="F:actin filament binding"/>
    <property type="evidence" value="ECO:0007669"/>
    <property type="project" value="TreeGrafter"/>
</dbReference>
<dbReference type="EMBL" id="SJOL01007059">
    <property type="protein sequence ID" value="TGZ63761.1"/>
    <property type="molecule type" value="Genomic_DNA"/>
</dbReference>
<feature type="coiled-coil region" evidence="7">
    <location>
        <begin position="706"/>
        <end position="746"/>
    </location>
</feature>
<keyword evidence="11" id="KW-1185">Reference proteome</keyword>
<dbReference type="CDD" id="cd21243">
    <property type="entry name" value="CH_SYNE1_rpt2"/>
    <property type="match status" value="1"/>
</dbReference>
<evidence type="ECO:0000256" key="5">
    <source>
        <dbReference type="ARBA" id="ARBA00023136"/>
    </source>
</evidence>
<name>A0A4S2LJQ5_OPIFE</name>
<dbReference type="InterPro" id="IPR052403">
    <property type="entry name" value="LINC-complex_assoc"/>
</dbReference>
<evidence type="ECO:0000313" key="11">
    <source>
        <dbReference type="Proteomes" id="UP000308267"/>
    </source>
</evidence>
<dbReference type="Pfam" id="PF00307">
    <property type="entry name" value="CH"/>
    <property type="match status" value="2"/>
</dbReference>
<keyword evidence="6" id="KW-0009">Actin-binding</keyword>
<dbReference type="InterPro" id="IPR001589">
    <property type="entry name" value="Actinin_actin-bd_CS"/>
</dbReference>
<feature type="coiled-coil region" evidence="7">
    <location>
        <begin position="2195"/>
        <end position="2222"/>
    </location>
</feature>
<dbReference type="OrthoDB" id="18740at2759"/>
<feature type="region of interest" description="Disordered" evidence="8">
    <location>
        <begin position="411"/>
        <end position="430"/>
    </location>
</feature>
<feature type="domain" description="Calponin-homology (CH)" evidence="9">
    <location>
        <begin position="32"/>
        <end position="139"/>
    </location>
</feature>
<evidence type="ECO:0000256" key="6">
    <source>
        <dbReference type="ARBA" id="ARBA00023203"/>
    </source>
</evidence>
<protein>
    <recommendedName>
        <fullName evidence="9">Calponin-homology (CH) domain-containing protein</fullName>
    </recommendedName>
</protein>
<dbReference type="SMART" id="SM00033">
    <property type="entry name" value="CH"/>
    <property type="match status" value="2"/>
</dbReference>
<reference evidence="10 11" key="1">
    <citation type="journal article" date="2019" name="BMC Genomics">
        <title>New insights from Opisthorchis felineus genome: update on genomics of the epidemiologically important liver flukes.</title>
        <authorList>
            <person name="Ershov N.I."/>
            <person name="Mordvinov V.A."/>
            <person name="Prokhortchouk E.B."/>
            <person name="Pakharukova M.Y."/>
            <person name="Gunbin K.V."/>
            <person name="Ustyantsev K."/>
            <person name="Genaev M.A."/>
            <person name="Blinov A.G."/>
            <person name="Mazur A."/>
            <person name="Boulygina E."/>
            <person name="Tsygankova S."/>
            <person name="Khrameeva E."/>
            <person name="Chekanov N."/>
            <person name="Fan G."/>
            <person name="Xiao A."/>
            <person name="Zhang H."/>
            <person name="Xu X."/>
            <person name="Yang H."/>
            <person name="Solovyev V."/>
            <person name="Lee S.M."/>
            <person name="Liu X."/>
            <person name="Afonnikov D.A."/>
            <person name="Skryabin K.G."/>
        </authorList>
    </citation>
    <scope>NUCLEOTIDE SEQUENCE [LARGE SCALE GENOMIC DNA]</scope>
    <source>
        <strain evidence="10">AK-0245</strain>
        <tissue evidence="10">Whole organism</tissue>
    </source>
</reference>
<dbReference type="STRING" id="147828.A0A4S2LJQ5"/>
<gene>
    <name evidence="10" type="ORF">CRM22_006737</name>
</gene>
<keyword evidence="7" id="KW-0175">Coiled coil</keyword>
<feature type="coiled-coil region" evidence="7">
    <location>
        <begin position="2710"/>
        <end position="2744"/>
    </location>
</feature>
<feature type="domain" description="Calponin-homology (CH)" evidence="9">
    <location>
        <begin position="162"/>
        <end position="267"/>
    </location>
</feature>
<sequence length="3820" mass="434124">MPKCSSAKMDPSKFVCNALCSKSLLMRMEQERVQKKTFTNWLNTYLSTADAPMKIDDLFIDIRDGVALIRILEILSKEKLHTELRRNMQRVHCLVNIKKALEFLESKKVKLVNINPSDIADGKPAIVLGLIWSIILYFQIEEQEELLMRILGLPPGQARSRGSAKQMLKRWVQDICTGKYDIKINDFGPSWRDGIAFNAMVHNIDSSLVEMDKLGHRTARENLEHAFSQAEAHLGIPRLLDAEDVDVDRPDEKSIMTYVAQFFKAYPEGGKREPTPVPISPALPQNISQLLSRIRQTEEKVNRFSEDDSLPLEKHFSAYQDTLDEINTYEECLGEFQATGEPASSELQIALEAKQGLNGAVDIWRWHIDSLVPGELGNVADWVAKAEQWMKTTSKSWCQAHKGQKLVGMWGKPKESWRPGSADPPNSPPSLDQIEKLIKQGSEHFGLKNHRAIQMRDNISKLLNTPSLTTEGAHALPAELAMQIGRRVSETIAKEPGYTAVLDAARARRNFLDLLYANAIVESPSKISIRSRRRTSVAGFERRLAAWDSVLEGLSEEEDVNMLKEMLVDYENCITIENIPTKLENSIEELNKHNGLLVRLSNVDEKLPPPNSLVIIPEWIKHCEAKWNSEKAKRLEELGTELKRRIDAWGAIDANTDKIERWLTQAERLIAEQKQPPDERTDLERWFAEAEEAFGYLGPNADMNRIAKLKSRLAHVDREADKLKQIEQKRREAAEQLERAKAEEELASHLCAVETWMSQADTVLNPSKEYGFTGDCTRANLDQLKKMLADTMDGQEQAQKRLTQAIRVANESPLSPLDRANQERLNNAENYLVTVFPTIESRLKDLDDLYEATGRIENSLKLLEQSTDHAHTWLSNIPLKIESDHVAMTDEFAEIRGNIASCQNQIVELDHLLHTGRMMTLTTAYGLQAWIHRDRLNPIQERLKEIELTAKQKGEQLEEWTGTLEDVRRELDDGEDEFETLRHAVNRASRRDIARLFRQIQEARLKCENRASSILRTAVAQTEKLLHPTKDPTCQLSANAKAEIERQLAEMKDKFACQSGTLEELKSEVQGLMERIKQADEEVKRATDWLSAQERRFDSLHAGPSSQSASLDETTGAGKDGINRQLELHSQWAEECQNYVNTLELEVRPYSPHILRVDKVDGELMDETFPDTSELSTRFQNLLSDAVLYAENAKGLLSTLTSARSLLESSRIWLRGARNAHADFVTMMGETAQTYGDVDGQKVFLSDLLVTLAAGDDKVKEIKQSIQQLASSTAHSNTAAAVMVARRELSDFQTELAKFQRLVESQLKESEIKIACNSQLMADLQAENDWLNELENNLPGSPPPAMPNNGELTLTHLAAEGKKWEQFVQLVKEIKDSTDYLSGKMNKLDLERTDAARMRNVTSVDGDVSPVALMQNLKAKLEELLSRRSEFDEIHAAAIARCEKLRCLPSEVTSVERGLKELFQTIRSDLIHLQSQVDMVEQFVFKIRRLDQLLDDVVHAAAGPSQPSVAWNKLNDAVSFYTKELQVLQDTAGTLDPNMQPAKTASVWNSSEFGHLGHEVIAAIDHLKDAPELIRDTLRAMLVNWQSKVNEVKSTVVSRATATEKLVRALEIMLACETEYLAFFEPLDEELSDLKRLTSVNSLDSSIKSMKNLLNRLKSDGAVLRTSLTDAVEKVTSTAADVIGRNQVTYEKQICSLLDKVVSNFDKRFDDLQSRLIQLLEERTNLAQSEKGFQTEMEVIMKELNSLHSEANQMLAAVEGSVDVTGFKNGDSRLKSLTRRLEKASLDVANLSNKLNQASTLSPEMSVQLQQLEEKLALISNIVKKCRQLHGEKEATFAAYGLALERYNRAYHQVEQRIAHVLGSADERMGDLQSPLLRPRLSQQLKDLQKLIEELLLVQTILKTKRSSVGLSSSSSSLCTAAIELVECANELRPVYEQTVWLKLERDLEEQLSRLMMSKDQVNSMKQRLTEWDSRMKSLETDLHHIEREIRSLPHAECTESVGAADHKRDMQQTLEKVQVIQHNFLPAVKARLDSLQNIGGELLQTDSNFLITFSEDGQSATNRLRRAADNYENISRLVDGLNHRFQKIQQDEERLQLALKSVEEWSNRFNGYLSDLEEGLLTAEPQDTVTNLWATASGNQQCRNRLSQLEVELKQGECMLRELAGSSSIPAPGTSKMKYDEVYNCIHNTYPARMQKIASELNKLKRDLEAYNFQVRDAERVIRVFVRRAESLLHTAHENEAGILATSTQDERPWTVLMEDLNSFFSSDLKQMENLEERLGLRSEDRHTQTLKKQVEDIQTDLTGRYELLKKYNFLLQKLRNMLTEFEQSVNKAYAEQNKILRSLLCQPLNFLEPSKLCTHLAASTEATAKRLSEFENSTLKRLHQSWQQIMDQATTTNCTHRILELPVCSRLTNLDEDTQDILEELNATLNSIQSLKLGWMDSETRVGQIKQNIKEKPFSLRYESSFSWKRTAAHGQIQNIPTENELEQESQNNMKNLTRLLSSSQQQVKELKDVVSSLQSEKTTVENLEQQLDMVMRRLASLSTHVEKHEERGRRGSPFLMDSTIKPTGAVETFRVELHVLSEKWSTLVSKIQTWINNFGLLIQAVSELDSWQMEFYRSLVTLATTVSSTETKPTSTDNSHTKFILETGKAHGQSIRDWCKQLTESGIDDATNSCVRDQVTRADHVMRSAVGHYNNLLCRSEQTCAARSEVLAEIGEFERLLENLRGKYDQINSEVKHSLETSASLTSLNKMEKEIQRLMLPLDSVNSEVEQKIAYLTEQSPRWLELGLLGKSRVTVLEQKTSALGKLVNGLINHLNQLKTQTVETNCQLKKANQWIVEMAEVIPRAREGHSPVRIPTFGRPTDRTKCIRGRTPTPTQNAAQTLSFSPGLLGQQTPESLESMIPVVCKDRLDIMDHLQKEITKTGPKIIEDVAAMAEQLQANLMALGVTKVQVSEEVEPFRDRIEQLIESVESEKQQLVSILCLAEDFQQTAQKWQKWYKQFCQSLTEAIQRSTDGLHHIQGVSDPTQPTEPISLDIVLPVNEVIQRFRTLFNEVITWRKVLAKLDSQSTALRNQYQDSSAQRFTSEAFGQHEALQTQLHELASHLEQNQPKLMELSDRADRVCLAASNSALGMHALLSNTLVNASEDSTQRLFDPAHQGTQQFAQNTAGGRAKRELRAIREQWTSLNQRISQLIDQSNRNMVQRELNKEWLTRNQTWLNEFERKVELLERWSIESKPQTISQTPGGTPMPDVEWNAYVDQYTEILGKLQEKSPEITSFSGSILELPAAEQKPFVELHERFENFCRSVQQRIDWLLRVRQKIQRFRQVVQETERWLTNTNFKLTSCTQSFGSPDDINSWEKAENSPFWIPKSIESVDQLLHDIEVNGNQLIQRVHQIAHFIVHCALNVFKHTDCEMTNCELSETPFSHATLSTLRYVLSMGSGPLGTVASEAIRRTGELEQNHATVQANAKALKNRLMGQLDKWKTFMDLLQNATAFLTGELPKRWLQISGDPLHAARTAPTTSPSPTRPFQPIAYLNEKLQSLALNTADKPPVAMTESLRDCETQQSQTVAVLSHLVTFKRDIVNAAHDIGLTALDTNSNIGAGNSSSVEQLAKNVLVTVDRESSKLEIRANQLLELHTRWTRYTRARDAFRRWLTDQQKAAQHMLEVPSQESEMDDQDIQAIEFIVRFPTIYLEFLKNLRDKESKLKEVYSTHRELTGHKVDIHDSVLDQVKSEFELLLSRTEVRFRSAQKERELVKQRSAMSARRTQKRIRMLNQLAQSVRKINEEISVQKTEDYASEDIVHLISQIPPCPHCDN</sequence>
<dbReference type="PANTHER" id="PTHR47535:SF1">
    <property type="entry name" value="NESPRIN-1"/>
    <property type="match status" value="1"/>
</dbReference>
<feature type="region of interest" description="Disordered" evidence="8">
    <location>
        <begin position="1096"/>
        <end position="1120"/>
    </location>
</feature>
<dbReference type="InterPro" id="IPR001715">
    <property type="entry name" value="CH_dom"/>
</dbReference>
<dbReference type="GO" id="GO:0005737">
    <property type="term" value="C:cytoplasm"/>
    <property type="evidence" value="ECO:0007669"/>
    <property type="project" value="TreeGrafter"/>
</dbReference>
<dbReference type="Gene3D" id="1.20.58.60">
    <property type="match status" value="2"/>
</dbReference>
<keyword evidence="2" id="KW-0812">Transmembrane</keyword>
<evidence type="ECO:0000256" key="4">
    <source>
        <dbReference type="ARBA" id="ARBA00022989"/>
    </source>
</evidence>
<dbReference type="FunFam" id="1.10.418.10:FF:000089">
    <property type="entry name" value="Spectrin beta chain"/>
    <property type="match status" value="1"/>
</dbReference>
<evidence type="ECO:0000259" key="9">
    <source>
        <dbReference type="PROSITE" id="PS50021"/>
    </source>
</evidence>
<keyword evidence="3" id="KW-0677">Repeat</keyword>
<accession>A0A4S2LJQ5</accession>
<dbReference type="SUPFAM" id="SSF47576">
    <property type="entry name" value="Calponin-homology domain, CH-domain"/>
    <property type="match status" value="1"/>
</dbReference>
<feature type="coiled-coil region" evidence="7">
    <location>
        <begin position="1774"/>
        <end position="1829"/>
    </location>
</feature>
<dbReference type="PANTHER" id="PTHR47535">
    <property type="entry name" value="MUSCLE-SPECIFIC PROTEIN 300 KDA, ISOFORM G"/>
    <property type="match status" value="1"/>
</dbReference>
<dbReference type="InterPro" id="IPR047291">
    <property type="entry name" value="CH_SYNE1_rpt2"/>
</dbReference>
<feature type="coiled-coil region" evidence="7">
    <location>
        <begin position="1034"/>
        <end position="1082"/>
    </location>
</feature>
<evidence type="ECO:0000256" key="8">
    <source>
        <dbReference type="SAM" id="MobiDB-lite"/>
    </source>
</evidence>
<feature type="coiled-coil region" evidence="7">
    <location>
        <begin position="950"/>
        <end position="1006"/>
    </location>
</feature>
<evidence type="ECO:0000256" key="7">
    <source>
        <dbReference type="SAM" id="Coils"/>
    </source>
</evidence>
<feature type="compositionally biased region" description="Polar residues" evidence="8">
    <location>
        <begin position="1104"/>
        <end position="1113"/>
    </location>
</feature>
<dbReference type="FunFam" id="1.10.418.10:FF:000057">
    <property type="entry name" value="Calmin"/>
    <property type="match status" value="1"/>
</dbReference>
<evidence type="ECO:0000256" key="3">
    <source>
        <dbReference type="ARBA" id="ARBA00022737"/>
    </source>
</evidence>
<evidence type="ECO:0000256" key="2">
    <source>
        <dbReference type="ARBA" id="ARBA00022692"/>
    </source>
</evidence>
<evidence type="ECO:0000256" key="1">
    <source>
        <dbReference type="ARBA" id="ARBA00004370"/>
    </source>
</evidence>
<dbReference type="Gene3D" id="1.10.418.10">
    <property type="entry name" value="Calponin-like domain"/>
    <property type="match status" value="2"/>
</dbReference>
<dbReference type="GO" id="GO:0034993">
    <property type="term" value="C:meiotic nuclear membrane microtubule tethering complex"/>
    <property type="evidence" value="ECO:0007669"/>
    <property type="project" value="TreeGrafter"/>
</dbReference>
<dbReference type="PROSITE" id="PS00020">
    <property type="entry name" value="ACTININ_2"/>
    <property type="match status" value="1"/>
</dbReference>
<dbReference type="InterPro" id="IPR036872">
    <property type="entry name" value="CH_dom_sf"/>
</dbReference>
<organism evidence="10 11">
    <name type="scientific">Opisthorchis felineus</name>
    <dbReference type="NCBI Taxonomy" id="147828"/>
    <lineage>
        <taxon>Eukaryota</taxon>
        <taxon>Metazoa</taxon>
        <taxon>Spiralia</taxon>
        <taxon>Lophotrochozoa</taxon>
        <taxon>Platyhelminthes</taxon>
        <taxon>Trematoda</taxon>
        <taxon>Digenea</taxon>
        <taxon>Opisthorchiida</taxon>
        <taxon>Opisthorchiata</taxon>
        <taxon>Opisthorchiidae</taxon>
        <taxon>Opisthorchis</taxon>
    </lineage>
</organism>